<dbReference type="PANTHER" id="PTHR43806:SF11">
    <property type="entry name" value="CEREVISIN-RELATED"/>
    <property type="match status" value="1"/>
</dbReference>
<feature type="signal peptide" evidence="10">
    <location>
        <begin position="1"/>
        <end position="30"/>
    </location>
</feature>
<dbReference type="PANTHER" id="PTHR43806">
    <property type="entry name" value="PEPTIDASE S8"/>
    <property type="match status" value="1"/>
</dbReference>
<dbReference type="PROSITE" id="PS51892">
    <property type="entry name" value="SUBTILASE"/>
    <property type="match status" value="1"/>
</dbReference>
<dbReference type="InterPro" id="IPR022398">
    <property type="entry name" value="Peptidase_S8_His-AS"/>
</dbReference>
<dbReference type="Pfam" id="PF00082">
    <property type="entry name" value="Peptidase_S8"/>
    <property type="match status" value="1"/>
</dbReference>
<dbReference type="EMBL" id="CP013065">
    <property type="protein sequence ID" value="ALM12806.1"/>
    <property type="molecule type" value="Genomic_DNA"/>
</dbReference>
<evidence type="ECO:0000259" key="11">
    <source>
        <dbReference type="Pfam" id="PF00082"/>
    </source>
</evidence>
<comment type="similarity">
    <text evidence="1 7 8">Belongs to the peptidase S8 family.</text>
</comment>
<gene>
    <name evidence="12" type="ORF">PeribacterD1_0103</name>
</gene>
<evidence type="ECO:0000256" key="6">
    <source>
        <dbReference type="PIRSR" id="PIRSR615500-1"/>
    </source>
</evidence>
<evidence type="ECO:0000256" key="7">
    <source>
        <dbReference type="PROSITE-ProRule" id="PRU01240"/>
    </source>
</evidence>
<dbReference type="Gene3D" id="3.40.50.200">
    <property type="entry name" value="Peptidase S8/S53 domain"/>
    <property type="match status" value="1"/>
</dbReference>
<feature type="active site" description="Charge relay system" evidence="6 7">
    <location>
        <position position="149"/>
    </location>
</feature>
<dbReference type="CDD" id="cd07477">
    <property type="entry name" value="Peptidases_S8_Subtilisin_subset"/>
    <property type="match status" value="1"/>
</dbReference>
<dbReference type="InterPro" id="IPR015500">
    <property type="entry name" value="Peptidase_S8_subtilisin-rel"/>
</dbReference>
<feature type="region of interest" description="Disordered" evidence="9">
    <location>
        <begin position="660"/>
        <end position="701"/>
    </location>
</feature>
<dbReference type="Pfam" id="PF11617">
    <property type="entry name" value="Cu-binding_MopE"/>
    <property type="match status" value="1"/>
</dbReference>
<accession>A0A0S1SVH4</accession>
<dbReference type="PROSITE" id="PS00138">
    <property type="entry name" value="SUBTILASE_SER"/>
    <property type="match status" value="1"/>
</dbReference>
<feature type="active site" description="Charge relay system" evidence="6 7">
    <location>
        <position position="181"/>
    </location>
</feature>
<dbReference type="GO" id="GO:0006508">
    <property type="term" value="P:proteolysis"/>
    <property type="evidence" value="ECO:0007669"/>
    <property type="project" value="UniProtKB-KW"/>
</dbReference>
<keyword evidence="3" id="KW-0479">Metal-binding</keyword>
<keyword evidence="4 7" id="KW-0378">Hydrolase</keyword>
<proteinExistence type="inferred from homology"/>
<dbReference type="GO" id="GO:0046872">
    <property type="term" value="F:metal ion binding"/>
    <property type="evidence" value="ECO:0007669"/>
    <property type="project" value="UniProtKB-KW"/>
</dbReference>
<name>A0A0S1SN28_9BACT</name>
<evidence type="ECO:0000313" key="13">
    <source>
        <dbReference type="Proteomes" id="UP000069135"/>
    </source>
</evidence>
<dbReference type="InterPro" id="IPR021655">
    <property type="entry name" value="Put_metal-bd"/>
</dbReference>
<dbReference type="InterPro" id="IPR000209">
    <property type="entry name" value="Peptidase_S8/S53_dom"/>
</dbReference>
<dbReference type="PROSITE" id="PS00136">
    <property type="entry name" value="SUBTILASE_ASP"/>
    <property type="match status" value="1"/>
</dbReference>
<evidence type="ECO:0000256" key="2">
    <source>
        <dbReference type="ARBA" id="ARBA00022670"/>
    </source>
</evidence>
<dbReference type="STRING" id="1735162.PeribacterB2_0103"/>
<accession>A0A0S1SN28</accession>
<evidence type="ECO:0000256" key="4">
    <source>
        <dbReference type="ARBA" id="ARBA00022801"/>
    </source>
</evidence>
<dbReference type="InterPro" id="IPR023827">
    <property type="entry name" value="Peptidase_S8_Asp-AS"/>
</dbReference>
<evidence type="ECO:0000256" key="3">
    <source>
        <dbReference type="ARBA" id="ARBA00022723"/>
    </source>
</evidence>
<feature type="compositionally biased region" description="Acidic residues" evidence="9">
    <location>
        <begin position="678"/>
        <end position="690"/>
    </location>
</feature>
<dbReference type="InterPro" id="IPR023828">
    <property type="entry name" value="Peptidase_S8_Ser-AS"/>
</dbReference>
<dbReference type="GO" id="GO:0004252">
    <property type="term" value="F:serine-type endopeptidase activity"/>
    <property type="evidence" value="ECO:0007669"/>
    <property type="project" value="UniProtKB-UniRule"/>
</dbReference>
<dbReference type="SUPFAM" id="SSF52743">
    <property type="entry name" value="Subtilisin-like"/>
    <property type="match status" value="1"/>
</dbReference>
<protein>
    <recommendedName>
        <fullName evidence="11">Peptidase S8/S53 domain-containing protein</fullName>
    </recommendedName>
</protein>
<feature type="chain" id="PRO_5009797857" description="Peptidase S8/S53 domain-containing protein" evidence="10">
    <location>
        <begin position="31"/>
        <end position="701"/>
    </location>
</feature>
<evidence type="ECO:0000256" key="9">
    <source>
        <dbReference type="SAM" id="MobiDB-lite"/>
    </source>
</evidence>
<keyword evidence="5 7" id="KW-0720">Serine protease</keyword>
<keyword evidence="2 7" id="KW-0645">Protease</keyword>
<dbReference type="PRINTS" id="PR00723">
    <property type="entry name" value="SUBTILISIN"/>
</dbReference>
<dbReference type="InterPro" id="IPR034202">
    <property type="entry name" value="Subtilisin_Carlsberg-like"/>
</dbReference>
<sequence length="701" mass="74354">MQNRTTLLAALCGIVVLSSFSLALSLPAEAAPQPAAQVNGRIEGENRREKDSEIHTCKEVGLCAQNEKRVLLGSKSPKDVFSALLKGCRAKRWLNDDVVLKCPENTLIAGANEERVFKTQDLFSVSQVNVAVLQEQGTKGTGVRVAILDTGIDASHPEISSRVVEQTSFVVGSSPADGNGHGTHVAGIVAGAGAAVHADELGNNRILGTAPELDLLIVKVCSDSGWCAEGDILAGIEWAVTHGAKVINMSLGGGSFMNHCDFDPLADKANWAANQGVLVVAAAGNGAQTAPGVSTPGCASKAVSVGALDRNNVRQPWSGDGPALDLMAPGLGILSSLPCAVSSTCPEAGFGWWSGTSMAAPHVAGIAALVRGANPALTPDQTRAILAATAYDLGNAGFDESYGFGRVDAYVTVQHARDMDSDGSPLPMDCNDDDAQISPLAPEVCDNQIDDDCDGAVDEGCAPPPASSSSSLAASSAQSSVAAGPVCGNGLLEVGEECEPNLGCPAGVCTSFCTCAASSVSSRSSRPSSSSRSSRAACEEQQKEFMEHVRGFDELRNLWGRMHRCDTNKMEELKRKMEALRLRHPNCSFPFPPPIEQCEKDVVCPIMRPLFANLLRDYEQRRCRNWNQVSGWEKQLFEDVQHQIEDVIEKYPQCGFSVPPLPPCPPSFSSSSSRQNTDDENDDDDEDEDENRPNSTGNRRE</sequence>
<evidence type="ECO:0000256" key="5">
    <source>
        <dbReference type="ARBA" id="ARBA00022825"/>
    </source>
</evidence>
<accession>A0A0S1SQL5</accession>
<reference evidence="12 13" key="2">
    <citation type="journal article" date="2016" name="PeerJ">
        <title>Analysis of five complete genome sequences for members of the class Peribacteria in the recently recognized Peregrinibacteria bacterial phylum.</title>
        <authorList>
            <person name="Anantharaman K."/>
            <person name="Brown C.T."/>
            <person name="Burstein D."/>
            <person name="Castelle C.J."/>
            <person name="Probst A.J."/>
            <person name="Thomas B.C."/>
            <person name="Williams K.H."/>
            <person name="Banfield J.F."/>
        </authorList>
    </citation>
    <scope>NUCLEOTIDE SEQUENCE [LARGE SCALE GENOMIC DNA]</scope>
    <source>
        <strain evidence="12">RIFOXYD1_FULL_PER-ii_59_16</strain>
    </source>
</reference>
<evidence type="ECO:0000256" key="8">
    <source>
        <dbReference type="RuleBase" id="RU003355"/>
    </source>
</evidence>
<dbReference type="PROSITE" id="PS00137">
    <property type="entry name" value="SUBTILASE_HIS"/>
    <property type="match status" value="1"/>
</dbReference>
<accession>A0A0S1SJ14</accession>
<evidence type="ECO:0000256" key="1">
    <source>
        <dbReference type="ARBA" id="ARBA00011073"/>
    </source>
</evidence>
<dbReference type="Proteomes" id="UP000069135">
    <property type="component" value="Chromosome"/>
</dbReference>
<accession>A0A0S1SHZ3</accession>
<evidence type="ECO:0000256" key="10">
    <source>
        <dbReference type="SAM" id="SignalP"/>
    </source>
</evidence>
<organism evidence="12 13">
    <name type="scientific">Candidatus Peribacter riflensis</name>
    <dbReference type="NCBI Taxonomy" id="1735162"/>
    <lineage>
        <taxon>Bacteria</taxon>
        <taxon>Candidatus Peregrinibacteriota</taxon>
        <taxon>Candidatus Peribacteria</taxon>
        <taxon>Candidatus Peribacterales</taxon>
        <taxon>Candidatus Peribacteraceae</taxon>
        <taxon>Candidatus Peribacter</taxon>
    </lineage>
</organism>
<reference evidence="13" key="1">
    <citation type="submission" date="2015-10" db="EMBL/GenBank/DDBJ databases">
        <title>Analysis of five complete genome sequences for members of the class Peribacteria in the recently recognized Peregrinibacteria bacterial phylum.</title>
        <authorList>
            <person name="Anantharaman K."/>
            <person name="Brown C.T."/>
            <person name="Burstein D."/>
            <person name="Castelle C.J."/>
            <person name="Probst A.J."/>
            <person name="Thomas B.C."/>
            <person name="Williams K.H."/>
            <person name="Banfield J.F."/>
        </authorList>
    </citation>
    <scope>NUCLEOTIDE SEQUENCE [LARGE SCALE GENOMIC DNA]</scope>
</reference>
<evidence type="ECO:0000313" key="12">
    <source>
        <dbReference type="EMBL" id="ALM12806.1"/>
    </source>
</evidence>
<keyword evidence="10" id="KW-0732">Signal</keyword>
<feature type="active site" description="Charge relay system" evidence="6 7">
    <location>
        <position position="357"/>
    </location>
</feature>
<dbReference type="AlphaFoldDB" id="A0A0S1SN28"/>
<dbReference type="InterPro" id="IPR036852">
    <property type="entry name" value="Peptidase_S8/S53_dom_sf"/>
</dbReference>
<dbReference type="InterPro" id="IPR050131">
    <property type="entry name" value="Peptidase_S8_subtilisin-like"/>
</dbReference>
<feature type="domain" description="Peptidase S8/S53" evidence="11">
    <location>
        <begin position="140"/>
        <end position="405"/>
    </location>
</feature>
<dbReference type="KEGG" id="prf:PeribacterA2_0103"/>